<accession>A0A561SDJ0</accession>
<dbReference type="Pfam" id="PF13535">
    <property type="entry name" value="ATP-grasp_4"/>
    <property type="match status" value="1"/>
</dbReference>
<dbReference type="Proteomes" id="UP000317940">
    <property type="component" value="Unassembled WGS sequence"/>
</dbReference>
<dbReference type="InterPro" id="IPR011761">
    <property type="entry name" value="ATP-grasp"/>
</dbReference>
<dbReference type="InterPro" id="IPR052032">
    <property type="entry name" value="ATP-dep_AA_Ligase"/>
</dbReference>
<dbReference type="SUPFAM" id="SSF56059">
    <property type="entry name" value="Glutathione synthetase ATP-binding domain-like"/>
    <property type="match status" value="1"/>
</dbReference>
<organism evidence="6 7">
    <name type="scientific">Kitasatospora viridis</name>
    <dbReference type="NCBI Taxonomy" id="281105"/>
    <lineage>
        <taxon>Bacteria</taxon>
        <taxon>Bacillati</taxon>
        <taxon>Actinomycetota</taxon>
        <taxon>Actinomycetes</taxon>
        <taxon>Kitasatosporales</taxon>
        <taxon>Streptomycetaceae</taxon>
        <taxon>Kitasatospora</taxon>
    </lineage>
</organism>
<dbReference type="AlphaFoldDB" id="A0A561SDJ0"/>
<evidence type="ECO:0000256" key="4">
    <source>
        <dbReference type="PROSITE-ProRule" id="PRU00409"/>
    </source>
</evidence>
<comment type="caution">
    <text evidence="6">The sequence shown here is derived from an EMBL/GenBank/DDBJ whole genome shotgun (WGS) entry which is preliminary data.</text>
</comment>
<keyword evidence="7" id="KW-1185">Reference proteome</keyword>
<dbReference type="GO" id="GO:0005524">
    <property type="term" value="F:ATP binding"/>
    <property type="evidence" value="ECO:0007669"/>
    <property type="project" value="UniProtKB-UniRule"/>
</dbReference>
<reference evidence="6 7" key="1">
    <citation type="submission" date="2019-06" db="EMBL/GenBank/DDBJ databases">
        <title>Sequencing the genomes of 1000 actinobacteria strains.</title>
        <authorList>
            <person name="Klenk H.-P."/>
        </authorList>
    </citation>
    <scope>NUCLEOTIDE SEQUENCE [LARGE SCALE GENOMIC DNA]</scope>
    <source>
        <strain evidence="6 7">DSM 44826</strain>
    </source>
</reference>
<gene>
    <name evidence="6" type="ORF">FHX73_1687</name>
</gene>
<evidence type="ECO:0000256" key="1">
    <source>
        <dbReference type="ARBA" id="ARBA00022598"/>
    </source>
</evidence>
<dbReference type="PROSITE" id="PS50975">
    <property type="entry name" value="ATP_GRASP"/>
    <property type="match status" value="1"/>
</dbReference>
<evidence type="ECO:0000259" key="5">
    <source>
        <dbReference type="PROSITE" id="PS50975"/>
    </source>
</evidence>
<name>A0A561SDJ0_9ACTN</name>
<keyword evidence="1" id="KW-0436">Ligase</keyword>
<evidence type="ECO:0000313" key="7">
    <source>
        <dbReference type="Proteomes" id="UP000317940"/>
    </source>
</evidence>
<evidence type="ECO:0000313" key="6">
    <source>
        <dbReference type="EMBL" id="TWF72936.1"/>
    </source>
</evidence>
<evidence type="ECO:0000256" key="2">
    <source>
        <dbReference type="ARBA" id="ARBA00022741"/>
    </source>
</evidence>
<feature type="domain" description="ATP-grasp" evidence="5">
    <location>
        <begin position="125"/>
        <end position="318"/>
    </location>
</feature>
<keyword evidence="2 4" id="KW-0547">Nucleotide-binding</keyword>
<keyword evidence="3 4" id="KW-0067">ATP-binding</keyword>
<protein>
    <submittedName>
        <fullName evidence="6">Biotin carboxylase</fullName>
    </submittedName>
</protein>
<dbReference type="PANTHER" id="PTHR43585:SF2">
    <property type="entry name" value="ATP-GRASP ENZYME FSQD"/>
    <property type="match status" value="1"/>
</dbReference>
<dbReference type="RefSeq" id="WP_170305295.1">
    <property type="nucleotide sequence ID" value="NZ_BAAAMZ010000035.1"/>
</dbReference>
<sequence length="420" mass="43047">MTNRISTFLVLGGGGPNGHAADRSRRIVAAAGRGGLRVHLADTAEHLVGVDTADPTVAGVHTVDPRDVEGCRALAESLDPGDGSLAVVGFRASALTAAATAARAVGSPWNAPEAVGLLRDGYACRARLRGLGFAQPDCHVFAGPAEAAAFVSGQRGRWVVKPRDAFNGEGVTVVDAENGPRAARAIASAFASSGRVVVEEFVNGQEFSAEGVFVDGVPQVLGITEKSTTPPPYFVELGHVQPPVHPGVDEARVAGSVCSAVRQLGLTHSLFHVGFWATDRGIVLGEVHARGGGDWIHALVGHRRPGLDVFEAVLRDVAGLPVVIPEADPRRAAAVAALTTPLTGTVAAVHGAAEARELPDTLAVDVLAEPGTVVAGGPVDAFSRLGLVVAAGPDPRRARANAAALLRTVTFELVPDGSVP</sequence>
<dbReference type="EMBL" id="VIWT01000006">
    <property type="protein sequence ID" value="TWF72936.1"/>
    <property type="molecule type" value="Genomic_DNA"/>
</dbReference>
<proteinExistence type="predicted"/>
<evidence type="ECO:0000256" key="3">
    <source>
        <dbReference type="ARBA" id="ARBA00022840"/>
    </source>
</evidence>
<dbReference type="Gene3D" id="3.30.470.20">
    <property type="entry name" value="ATP-grasp fold, B domain"/>
    <property type="match status" value="1"/>
</dbReference>
<dbReference type="GO" id="GO:0016874">
    <property type="term" value="F:ligase activity"/>
    <property type="evidence" value="ECO:0007669"/>
    <property type="project" value="UniProtKB-KW"/>
</dbReference>
<dbReference type="GO" id="GO:0046872">
    <property type="term" value="F:metal ion binding"/>
    <property type="evidence" value="ECO:0007669"/>
    <property type="project" value="InterPro"/>
</dbReference>
<dbReference type="InterPro" id="IPR040570">
    <property type="entry name" value="LAL_C2"/>
</dbReference>
<dbReference type="PANTHER" id="PTHR43585">
    <property type="entry name" value="FUMIPYRROLE BIOSYNTHESIS PROTEIN C"/>
    <property type="match status" value="1"/>
</dbReference>
<dbReference type="Pfam" id="PF18603">
    <property type="entry name" value="LAL_C2"/>
    <property type="match status" value="1"/>
</dbReference>